<dbReference type="PROSITE" id="PS50005">
    <property type="entry name" value="TPR"/>
    <property type="match status" value="1"/>
</dbReference>
<protein>
    <submittedName>
        <fullName evidence="3">Tetratricopeptide repeat protein</fullName>
    </submittedName>
</protein>
<comment type="caution">
    <text evidence="3">The sequence shown here is derived from an EMBL/GenBank/DDBJ whole genome shotgun (WGS) entry which is preliminary data.</text>
</comment>
<reference evidence="3" key="1">
    <citation type="journal article" date="2020" name="mSystems">
        <title>Genome- and Community-Level Interaction Insights into Carbon Utilization and Element Cycling Functions of Hydrothermarchaeota in Hydrothermal Sediment.</title>
        <authorList>
            <person name="Zhou Z."/>
            <person name="Liu Y."/>
            <person name="Xu W."/>
            <person name="Pan J."/>
            <person name="Luo Z.H."/>
            <person name="Li M."/>
        </authorList>
    </citation>
    <scope>NUCLEOTIDE SEQUENCE [LARGE SCALE GENOMIC DNA]</scope>
    <source>
        <strain evidence="3">SpSt-1182</strain>
    </source>
</reference>
<dbReference type="EMBL" id="DSBX01000144">
    <property type="protein sequence ID" value="HDQ99387.1"/>
    <property type="molecule type" value="Genomic_DNA"/>
</dbReference>
<dbReference type="InterPro" id="IPR019734">
    <property type="entry name" value="TPR_rpt"/>
</dbReference>
<dbReference type="AlphaFoldDB" id="A0A7V0T571"/>
<keyword evidence="2" id="KW-1133">Transmembrane helix</keyword>
<feature type="transmembrane region" description="Helical" evidence="2">
    <location>
        <begin position="38"/>
        <end position="56"/>
    </location>
</feature>
<sequence>MKKYRTKHRVSKADLRPDRFQQFTEKVAELYYRDRQRFLIVAGVVLVAIVGLVFVIQNRAGGNGVNTEAQLRFTEGLGMFSQGMFDEAEETFRDVAQRFGRDDAGIRARYYLGQIHFHNRRFEEARAEFERFLKAKPNDPVLAPGALTGVADCHEETGNHLKAAETYERVWHRYPDWPLASDAALAAGRNFAEAGAFDRAERLYQAMLDKEPVGELAENLKLQLSFVQTLKEKF</sequence>
<dbReference type="SMART" id="SM00028">
    <property type="entry name" value="TPR"/>
    <property type="match status" value="3"/>
</dbReference>
<organism evidence="3">
    <name type="scientific">candidate division WOR-3 bacterium</name>
    <dbReference type="NCBI Taxonomy" id="2052148"/>
    <lineage>
        <taxon>Bacteria</taxon>
        <taxon>Bacteria division WOR-3</taxon>
    </lineage>
</organism>
<keyword evidence="2" id="KW-0472">Membrane</keyword>
<gene>
    <name evidence="3" type="ORF">ENN51_03770</name>
</gene>
<evidence type="ECO:0000313" key="3">
    <source>
        <dbReference type="EMBL" id="HDQ99387.1"/>
    </source>
</evidence>
<keyword evidence="2" id="KW-0812">Transmembrane</keyword>
<dbReference type="Gene3D" id="1.25.40.10">
    <property type="entry name" value="Tetratricopeptide repeat domain"/>
    <property type="match status" value="1"/>
</dbReference>
<name>A0A7V0T571_UNCW3</name>
<feature type="repeat" description="TPR" evidence="1">
    <location>
        <begin position="106"/>
        <end position="139"/>
    </location>
</feature>
<dbReference type="Pfam" id="PF13432">
    <property type="entry name" value="TPR_16"/>
    <property type="match status" value="2"/>
</dbReference>
<proteinExistence type="predicted"/>
<accession>A0A7V0T571</accession>
<dbReference type="SUPFAM" id="SSF48452">
    <property type="entry name" value="TPR-like"/>
    <property type="match status" value="1"/>
</dbReference>
<keyword evidence="1" id="KW-0802">TPR repeat</keyword>
<dbReference type="InterPro" id="IPR011990">
    <property type="entry name" value="TPR-like_helical_dom_sf"/>
</dbReference>
<evidence type="ECO:0000256" key="2">
    <source>
        <dbReference type="SAM" id="Phobius"/>
    </source>
</evidence>
<evidence type="ECO:0000256" key="1">
    <source>
        <dbReference type="PROSITE-ProRule" id="PRU00339"/>
    </source>
</evidence>
<dbReference type="Proteomes" id="UP000885672">
    <property type="component" value="Unassembled WGS sequence"/>
</dbReference>